<gene>
    <name evidence="1" type="ORF">SAMN04489720_2028</name>
</gene>
<dbReference type="RefSeq" id="WP_092504699.1">
    <property type="nucleotide sequence ID" value="NZ_LT629695.1"/>
</dbReference>
<dbReference type="OrthoDB" id="3730241at2"/>
<dbReference type="AlphaFoldDB" id="A0A1G8EG91"/>
<dbReference type="Gene3D" id="6.10.320.10">
    <property type="match status" value="1"/>
</dbReference>
<evidence type="ECO:0008006" key="3">
    <source>
        <dbReference type="Google" id="ProtNLM"/>
    </source>
</evidence>
<name>A0A1G8EG91_9MICO</name>
<dbReference type="NCBIfam" id="NF038048">
    <property type="entry name" value="DIP1984_fam"/>
    <property type="match status" value="1"/>
</dbReference>
<dbReference type="CDD" id="cd12208">
    <property type="entry name" value="DIP1984-like"/>
    <property type="match status" value="1"/>
</dbReference>
<dbReference type="Pfam" id="PF20935">
    <property type="entry name" value="DUF6847"/>
    <property type="match status" value="1"/>
</dbReference>
<dbReference type="EMBL" id="LT629695">
    <property type="protein sequence ID" value="SDH68918.1"/>
    <property type="molecule type" value="Genomic_DNA"/>
</dbReference>
<dbReference type="Proteomes" id="UP000198822">
    <property type="component" value="Chromosome I"/>
</dbReference>
<organism evidence="1 2">
    <name type="scientific">Agrococcus jejuensis</name>
    <dbReference type="NCBI Taxonomy" id="399736"/>
    <lineage>
        <taxon>Bacteria</taxon>
        <taxon>Bacillati</taxon>
        <taxon>Actinomycetota</taxon>
        <taxon>Actinomycetes</taxon>
        <taxon>Micrococcales</taxon>
        <taxon>Microbacteriaceae</taxon>
        <taxon>Agrococcus</taxon>
    </lineage>
</organism>
<reference evidence="2" key="1">
    <citation type="submission" date="2016-10" db="EMBL/GenBank/DDBJ databases">
        <authorList>
            <person name="Varghese N."/>
            <person name="Submissions S."/>
        </authorList>
    </citation>
    <scope>NUCLEOTIDE SEQUENCE [LARGE SCALE GENOMIC DNA]</scope>
    <source>
        <strain evidence="2">DSM 22002</strain>
    </source>
</reference>
<sequence length="150" mass="16284">MRLAAALSHRADLATRADALAQRAIRAAVTQEGTTPVDDPTALVAEHDAVLAELEQLVVRINLTNAATDVDGVPLTAALARRDTLRRRHRTLTSLADASTPFADRMRGAELRLLPTSDVASLRSAADDTAKALRELDLRIQEVNWSTELR</sequence>
<proteinExistence type="predicted"/>
<protein>
    <recommendedName>
        <fullName evidence="3">DIP1984 family protein</fullName>
    </recommendedName>
</protein>
<evidence type="ECO:0000313" key="2">
    <source>
        <dbReference type="Proteomes" id="UP000198822"/>
    </source>
</evidence>
<accession>A0A1G8EG91</accession>
<keyword evidence="2" id="KW-1185">Reference proteome</keyword>
<dbReference type="InterPro" id="IPR047741">
    <property type="entry name" value="DIP1984-like"/>
</dbReference>
<evidence type="ECO:0000313" key="1">
    <source>
        <dbReference type="EMBL" id="SDH68918.1"/>
    </source>
</evidence>